<gene>
    <name evidence="2" type="ORF">CGZ94_00605</name>
</gene>
<dbReference type="AlphaFoldDB" id="A0A255GNQ3"/>
<sequence length="330" mass="34676">MDRNRYYRLQRSQPDSTIHLGAVMLPPGQGRDGFSIDTSLGQGRDCFSGSEFTPTRGGGVVAVSGDALDGCGPEPSVQARVQRVNLPEMTRAAEPAQTLLRVIEVPRARNYDQLPGPAPRPNPDELPTDNQAQVTAGTLIDPAPIESERSYRLRLTSGQLQVFATDLDWGQWLQVQARIAPSTETARVADAAPQFGITALGPDLGTVAETSASLTGDADQADLVTDPVALRAYRGRGGTPFLAGRHLIAVWLSPDALPGPLTVDYTLTTRVGGAVSGVPDFGGDQIRGAGSGRPAWRMPAAIGVGAVGVGLLVAAGAVWWVSRRRTGAAP</sequence>
<feature type="transmembrane region" description="Helical" evidence="1">
    <location>
        <begin position="300"/>
        <end position="321"/>
    </location>
</feature>
<evidence type="ECO:0000313" key="2">
    <source>
        <dbReference type="EMBL" id="OYO17445.1"/>
    </source>
</evidence>
<proteinExistence type="predicted"/>
<comment type="caution">
    <text evidence="2">The sequence shown here is derived from an EMBL/GenBank/DDBJ whole genome shotgun (WGS) entry which is preliminary data.</text>
</comment>
<evidence type="ECO:0000313" key="3">
    <source>
        <dbReference type="Proteomes" id="UP000215896"/>
    </source>
</evidence>
<evidence type="ECO:0000256" key="1">
    <source>
        <dbReference type="SAM" id="Phobius"/>
    </source>
</evidence>
<protein>
    <submittedName>
        <fullName evidence="2">Uncharacterized protein</fullName>
    </submittedName>
</protein>
<organism evidence="2 3">
    <name type="scientific">Enemella evansiae</name>
    <dbReference type="NCBI Taxonomy" id="2016499"/>
    <lineage>
        <taxon>Bacteria</taxon>
        <taxon>Bacillati</taxon>
        <taxon>Actinomycetota</taxon>
        <taxon>Actinomycetes</taxon>
        <taxon>Propionibacteriales</taxon>
        <taxon>Propionibacteriaceae</taxon>
        <taxon>Enemella</taxon>
    </lineage>
</organism>
<keyword evidence="1" id="KW-0472">Membrane</keyword>
<keyword evidence="1" id="KW-0812">Transmembrane</keyword>
<keyword evidence="3" id="KW-1185">Reference proteome</keyword>
<name>A0A255GNQ3_9ACTN</name>
<accession>A0A255GNQ3</accession>
<dbReference type="Proteomes" id="UP000215896">
    <property type="component" value="Unassembled WGS sequence"/>
</dbReference>
<dbReference type="EMBL" id="NMVO01000001">
    <property type="protein sequence ID" value="OYO17445.1"/>
    <property type="molecule type" value="Genomic_DNA"/>
</dbReference>
<keyword evidence="1" id="KW-1133">Transmembrane helix</keyword>
<reference evidence="2 3" key="1">
    <citation type="submission" date="2017-07" db="EMBL/GenBank/DDBJ databases">
        <title>Draft whole genome sequences of clinical Proprionibacteriaceae strains.</title>
        <authorList>
            <person name="Bernier A.-M."/>
            <person name="Bernard K."/>
            <person name="Domingo M.-C."/>
        </authorList>
    </citation>
    <scope>NUCLEOTIDE SEQUENCE [LARGE SCALE GENOMIC DNA]</scope>
    <source>
        <strain evidence="2 3">NML 030167</strain>
    </source>
</reference>